<evidence type="ECO:0000256" key="4">
    <source>
        <dbReference type="ARBA" id="ARBA00022840"/>
    </source>
</evidence>
<keyword evidence="4" id="KW-0067">ATP-binding</keyword>
<dbReference type="InterPro" id="IPR050534">
    <property type="entry name" value="Coronavir_polyprotein_1ab"/>
</dbReference>
<gene>
    <name evidence="6" type="ORF">ACG00Y_20090</name>
</gene>
<dbReference type="PANTHER" id="PTHR43788:SF8">
    <property type="entry name" value="DNA-BINDING PROTEIN SMUBP-2"/>
    <property type="match status" value="1"/>
</dbReference>
<dbReference type="Proteomes" id="UP001606210">
    <property type="component" value="Unassembled WGS sequence"/>
</dbReference>
<dbReference type="Pfam" id="PF13245">
    <property type="entry name" value="AAA_19"/>
    <property type="match status" value="1"/>
</dbReference>
<evidence type="ECO:0000313" key="6">
    <source>
        <dbReference type="EMBL" id="MFG6432233.1"/>
    </source>
</evidence>
<proteinExistence type="predicted"/>
<dbReference type="Pfam" id="PF13087">
    <property type="entry name" value="AAA_12"/>
    <property type="match status" value="1"/>
</dbReference>
<comment type="caution">
    <text evidence="6">The sequence shown here is derived from an EMBL/GenBank/DDBJ whole genome shotgun (WGS) entry which is preliminary data.</text>
</comment>
<keyword evidence="7" id="KW-1185">Reference proteome</keyword>
<dbReference type="InterPro" id="IPR047187">
    <property type="entry name" value="SF1_C_Upf1"/>
</dbReference>
<dbReference type="EC" id="3.6.4.-" evidence="6"/>
<dbReference type="GO" id="GO:0016787">
    <property type="term" value="F:hydrolase activity"/>
    <property type="evidence" value="ECO:0007669"/>
    <property type="project" value="UniProtKB-KW"/>
</dbReference>
<keyword evidence="2 6" id="KW-0378">Hydrolase</keyword>
<dbReference type="InterPro" id="IPR003593">
    <property type="entry name" value="AAA+_ATPase"/>
</dbReference>
<keyword evidence="3 6" id="KW-0347">Helicase</keyword>
<reference evidence="6 7" key="1">
    <citation type="submission" date="2024-08" db="EMBL/GenBank/DDBJ databases">
        <authorList>
            <person name="Lu H."/>
        </authorList>
    </citation>
    <scope>NUCLEOTIDE SEQUENCE [LARGE SCALE GENOMIC DNA]</scope>
    <source>
        <strain evidence="6 7">LYH14W</strain>
    </source>
</reference>
<evidence type="ECO:0000256" key="3">
    <source>
        <dbReference type="ARBA" id="ARBA00022806"/>
    </source>
</evidence>
<dbReference type="PANTHER" id="PTHR43788">
    <property type="entry name" value="DNA2/NAM7 HELICASE FAMILY MEMBER"/>
    <property type="match status" value="1"/>
</dbReference>
<organism evidence="6 7">
    <name type="scientific">Pelomonas parva</name>
    <dbReference type="NCBI Taxonomy" id="3299032"/>
    <lineage>
        <taxon>Bacteria</taxon>
        <taxon>Pseudomonadati</taxon>
        <taxon>Pseudomonadota</taxon>
        <taxon>Betaproteobacteria</taxon>
        <taxon>Burkholderiales</taxon>
        <taxon>Sphaerotilaceae</taxon>
        <taxon>Roseateles</taxon>
    </lineage>
</organism>
<evidence type="ECO:0000256" key="1">
    <source>
        <dbReference type="ARBA" id="ARBA00022741"/>
    </source>
</evidence>
<dbReference type="SMART" id="SM00382">
    <property type="entry name" value="AAA"/>
    <property type="match status" value="1"/>
</dbReference>
<evidence type="ECO:0000256" key="2">
    <source>
        <dbReference type="ARBA" id="ARBA00022801"/>
    </source>
</evidence>
<dbReference type="RefSeq" id="WP_394481916.1">
    <property type="nucleotide sequence ID" value="NZ_JBIGHV010000007.1"/>
</dbReference>
<name>A0ABW7FA49_9BURK</name>
<dbReference type="InterPro" id="IPR041679">
    <property type="entry name" value="DNA2/NAM7-like_C"/>
</dbReference>
<dbReference type="EMBL" id="JBIGHV010000007">
    <property type="protein sequence ID" value="MFG6432233.1"/>
    <property type="molecule type" value="Genomic_DNA"/>
</dbReference>
<dbReference type="InterPro" id="IPR027417">
    <property type="entry name" value="P-loop_NTPase"/>
</dbReference>
<accession>A0ABW7FA49</accession>
<keyword evidence="1" id="KW-0547">Nucleotide-binding</keyword>
<evidence type="ECO:0000259" key="5">
    <source>
        <dbReference type="SMART" id="SM00382"/>
    </source>
</evidence>
<evidence type="ECO:0000313" key="7">
    <source>
        <dbReference type="Proteomes" id="UP001606210"/>
    </source>
</evidence>
<dbReference type="Gene3D" id="3.40.50.300">
    <property type="entry name" value="P-loop containing nucleotide triphosphate hydrolases"/>
    <property type="match status" value="2"/>
</dbReference>
<feature type="domain" description="AAA+ ATPase" evidence="5">
    <location>
        <begin position="170"/>
        <end position="462"/>
    </location>
</feature>
<dbReference type="GO" id="GO:0004386">
    <property type="term" value="F:helicase activity"/>
    <property type="evidence" value="ECO:0007669"/>
    <property type="project" value="UniProtKB-KW"/>
</dbReference>
<sequence length="671" mass="72843">MSLADVRSALNAELSATPEYYDFKVLHSERDGALWRVTLEPGYVFAEGQRPGAASAQALLDDSLDGASAWWGAPAKGGASVLAVVVEDDQLVLQNASGAPPPAGHLIRLYPTRFLNAVADAWYDTPWAEGALACLPDLSSPQPLHSSAALTGAPFRWLRPAQHAALALVNHSSGFLWGPPGTGKTTTLGVLLAEYLDRHPHARVLLLSTTNQAVDQATLAVDKALQKGRREHLRSDVQRLGTRFDAAAYERREHLIPTQDRDLIARLARAEIARPSARDAQALKAWADRVAALRDELRASSLKVLQRCRLASMTTTRAAFTLKTLRELVPDGEPPFDLLVFDEASQVSLAHALVLMPLGRARLFAGDPQQLSPVLRSEDRLARRWLGRSAFAEMPRAGASVALLDEQSRMAPPIGELVSQLFYDGALRVAADAAASADWQAARQRALGDIAADQHVHIHRLKTDGGWVASERGPVRRESAEAIAALLEQALASGQWRPEELIVLTPFRAQRALIRLRLRARGLPEQLRVSTVHRAQGSEAPVVLFDPADGAQPFLHGEEAQRLLNVALSRAQAKLVLFVSPADAASPLLAPLVQRLRLAGDTRGATPLLELARQPGFPANALGQRVSAGRHEGEVARISADGRQFWLVNARSGAEQLIDVAFWRERAARQT</sequence>
<dbReference type="SUPFAM" id="SSF52540">
    <property type="entry name" value="P-loop containing nucleoside triphosphate hydrolases"/>
    <property type="match status" value="1"/>
</dbReference>
<protein>
    <submittedName>
        <fullName evidence="6">DEAD/DEAH box helicase</fullName>
        <ecNumber evidence="6">3.6.4.-</ecNumber>
    </submittedName>
</protein>
<dbReference type="CDD" id="cd18808">
    <property type="entry name" value="SF1_C_Upf1"/>
    <property type="match status" value="1"/>
</dbReference>